<sequence>MQRCFTVQKHINKSGAPRGNRSGAVVLELILTAPAFLIIMLAIVEFSLVYTAIEQTAYASRTAAKIASETNSGSLDTLVSSGDLKSRVDRYLQVGGLPLGSCRVILQYNVLTGGVVEDDRDPDPAVAGCDCGPPSSTLPSVTGASATDSVRTTVCVKLDGNIPDFLSGLGFSIQDYVVEESTTYIYEL</sequence>
<keyword evidence="1" id="KW-1133">Transmembrane helix</keyword>
<feature type="transmembrane region" description="Helical" evidence="1">
    <location>
        <begin position="29"/>
        <end position="53"/>
    </location>
</feature>
<accession>A0A6I6A849</accession>
<keyword evidence="1" id="KW-0812">Transmembrane</keyword>
<keyword evidence="1" id="KW-0472">Membrane</keyword>
<keyword evidence="4" id="KW-1185">Reference proteome</keyword>
<reference evidence="3 4" key="1">
    <citation type="submission" date="2019-09" db="EMBL/GenBank/DDBJ databases">
        <title>Gimesia benthica sp. nov., a novel bacterium isolated from deep-sea water of the Northwest Indian Ocean.</title>
        <authorList>
            <person name="Dai X."/>
        </authorList>
    </citation>
    <scope>NUCLEOTIDE SEQUENCE [LARGE SCALE GENOMIC DNA]</scope>
    <source>
        <strain evidence="3 4">E7</strain>
    </source>
</reference>
<evidence type="ECO:0000313" key="3">
    <source>
        <dbReference type="EMBL" id="QGQ22594.1"/>
    </source>
</evidence>
<proteinExistence type="predicted"/>
<dbReference type="Proteomes" id="UP000427281">
    <property type="component" value="Chromosome"/>
</dbReference>
<name>A0A6I6A849_9PLAN</name>
<dbReference type="Pfam" id="PF07811">
    <property type="entry name" value="TadE"/>
    <property type="match status" value="1"/>
</dbReference>
<evidence type="ECO:0000259" key="2">
    <source>
        <dbReference type="Pfam" id="PF07811"/>
    </source>
</evidence>
<dbReference type="InterPro" id="IPR012495">
    <property type="entry name" value="TadE-like_dom"/>
</dbReference>
<feature type="domain" description="TadE-like" evidence="2">
    <location>
        <begin position="23"/>
        <end position="64"/>
    </location>
</feature>
<organism evidence="3 4">
    <name type="scientific">Gimesia benthica</name>
    <dbReference type="NCBI Taxonomy" id="2608982"/>
    <lineage>
        <taxon>Bacteria</taxon>
        <taxon>Pseudomonadati</taxon>
        <taxon>Planctomycetota</taxon>
        <taxon>Planctomycetia</taxon>
        <taxon>Planctomycetales</taxon>
        <taxon>Planctomycetaceae</taxon>
        <taxon>Gimesia</taxon>
    </lineage>
</organism>
<evidence type="ECO:0000313" key="4">
    <source>
        <dbReference type="Proteomes" id="UP000427281"/>
    </source>
</evidence>
<protein>
    <submittedName>
        <fullName evidence="3">Pilus assembly protein</fullName>
    </submittedName>
</protein>
<evidence type="ECO:0000256" key="1">
    <source>
        <dbReference type="SAM" id="Phobius"/>
    </source>
</evidence>
<dbReference type="AlphaFoldDB" id="A0A6I6A849"/>
<gene>
    <name evidence="3" type="ORF">F1728_07840</name>
</gene>
<dbReference type="KEGG" id="gim:F1728_07840"/>
<dbReference type="EMBL" id="CP043930">
    <property type="protein sequence ID" value="QGQ22594.1"/>
    <property type="molecule type" value="Genomic_DNA"/>
</dbReference>